<dbReference type="Proteomes" id="UP001500618">
    <property type="component" value="Unassembled WGS sequence"/>
</dbReference>
<keyword evidence="3" id="KW-1185">Reference proteome</keyword>
<sequence length="82" mass="9623">MAENEGQIIGRIDELIAEEHELRRSAVGQGLKPEHQARLKELEEHLDQCWDLLRQRRARAEFHQNPNDAQARPIPEVESYQQ</sequence>
<protein>
    <submittedName>
        <fullName evidence="2">DUF2630 family protein</fullName>
    </submittedName>
</protein>
<proteinExistence type="predicted"/>
<evidence type="ECO:0000313" key="3">
    <source>
        <dbReference type="Proteomes" id="UP001500618"/>
    </source>
</evidence>
<name>A0ABN2HC67_9ACTN</name>
<organism evidence="2 3">
    <name type="scientific">Fodinicola feengrottensis</name>
    <dbReference type="NCBI Taxonomy" id="435914"/>
    <lineage>
        <taxon>Bacteria</taxon>
        <taxon>Bacillati</taxon>
        <taxon>Actinomycetota</taxon>
        <taxon>Actinomycetes</taxon>
        <taxon>Mycobacteriales</taxon>
        <taxon>Fodinicola</taxon>
    </lineage>
</organism>
<comment type="caution">
    <text evidence="2">The sequence shown here is derived from an EMBL/GenBank/DDBJ whole genome shotgun (WGS) entry which is preliminary data.</text>
</comment>
<reference evidence="2 3" key="1">
    <citation type="journal article" date="2019" name="Int. J. Syst. Evol. Microbiol.">
        <title>The Global Catalogue of Microorganisms (GCM) 10K type strain sequencing project: providing services to taxonomists for standard genome sequencing and annotation.</title>
        <authorList>
            <consortium name="The Broad Institute Genomics Platform"/>
            <consortium name="The Broad Institute Genome Sequencing Center for Infectious Disease"/>
            <person name="Wu L."/>
            <person name="Ma J."/>
        </authorList>
    </citation>
    <scope>NUCLEOTIDE SEQUENCE [LARGE SCALE GENOMIC DNA]</scope>
    <source>
        <strain evidence="2 3">JCM 14718</strain>
    </source>
</reference>
<dbReference type="EMBL" id="BAAANY010000013">
    <property type="protein sequence ID" value="GAA1685429.1"/>
    <property type="molecule type" value="Genomic_DNA"/>
</dbReference>
<gene>
    <name evidence="2" type="ORF">GCM10009765_38390</name>
</gene>
<accession>A0ABN2HC67</accession>
<feature type="region of interest" description="Disordered" evidence="1">
    <location>
        <begin position="61"/>
        <end position="82"/>
    </location>
</feature>
<dbReference type="Pfam" id="PF10944">
    <property type="entry name" value="DUF2630"/>
    <property type="match status" value="1"/>
</dbReference>
<dbReference type="InterPro" id="IPR020311">
    <property type="entry name" value="Uncharacterised_Rv0898c"/>
</dbReference>
<evidence type="ECO:0000313" key="2">
    <source>
        <dbReference type="EMBL" id="GAA1685429.1"/>
    </source>
</evidence>
<dbReference type="RefSeq" id="WP_344311606.1">
    <property type="nucleotide sequence ID" value="NZ_BAAANY010000013.1"/>
</dbReference>
<evidence type="ECO:0000256" key="1">
    <source>
        <dbReference type="SAM" id="MobiDB-lite"/>
    </source>
</evidence>